<dbReference type="InterPro" id="IPR009057">
    <property type="entry name" value="Homeodomain-like_sf"/>
</dbReference>
<evidence type="ECO:0000259" key="6">
    <source>
        <dbReference type="PROSITE" id="PS01124"/>
    </source>
</evidence>
<comment type="caution">
    <text evidence="7">The sequence shown here is derived from an EMBL/GenBank/DDBJ whole genome shotgun (WGS) entry which is preliminary data.</text>
</comment>
<sequence length="385" mass="44071">MFTKTSAIAQNSYFKSVASSGPKSYAKKIVDVDNKAINYLFSYDRPVFLTAKSGITMLAVAQEPDGRFEKFMLHGSIKINPHVYFNIISVSDESQVIFKQSVASKISKHPLTASLEWQSIEQQVQIDEIFTLYYQVKKAPYHFPTESHNYCELTIVEQGSLETTVDGISYHLERNDAILYQRNQSHSQSVVVDKTTTYITILFNMTLLDTQFFDRVFHLTQGQIAQLETFVRISEEENKPYKNDLLLGHLKLFILSLIFESSSQTEQSSPISSMKEKYDQDIFQKLTAYIKEKPDIRVADLSETFGISRSNIQTLFQRFMGMAPHTYIGQQRLKQAKILMRDSSYSLAEIAVLSGYSSLPAFSRAFKTTFGYSPSQYSKKLYKQI</sequence>
<evidence type="ECO:0000256" key="1">
    <source>
        <dbReference type="ARBA" id="ARBA00022490"/>
    </source>
</evidence>
<keyword evidence="2" id="KW-0805">Transcription regulation</keyword>
<dbReference type="SMART" id="SM00342">
    <property type="entry name" value="HTH_ARAC"/>
    <property type="match status" value="1"/>
</dbReference>
<dbReference type="PROSITE" id="PS01124">
    <property type="entry name" value="HTH_ARAC_FAMILY_2"/>
    <property type="match status" value="1"/>
</dbReference>
<evidence type="ECO:0000256" key="5">
    <source>
        <dbReference type="ARBA" id="ARBA00023163"/>
    </source>
</evidence>
<dbReference type="GO" id="GO:0043565">
    <property type="term" value="F:sequence-specific DNA binding"/>
    <property type="evidence" value="ECO:0007669"/>
    <property type="project" value="InterPro"/>
</dbReference>
<dbReference type="PROSITE" id="PS00041">
    <property type="entry name" value="HTH_ARAC_FAMILY_1"/>
    <property type="match status" value="1"/>
</dbReference>
<dbReference type="InterPro" id="IPR014710">
    <property type="entry name" value="RmlC-like_jellyroll"/>
</dbReference>
<dbReference type="Gene3D" id="2.60.120.10">
    <property type="entry name" value="Jelly Rolls"/>
    <property type="match status" value="1"/>
</dbReference>
<protein>
    <submittedName>
        <fullName evidence="7">Helix-turn-helix domain-containing protein</fullName>
    </submittedName>
</protein>
<dbReference type="InterPro" id="IPR018062">
    <property type="entry name" value="HTH_AraC-typ_CS"/>
</dbReference>
<dbReference type="Gene3D" id="1.10.10.60">
    <property type="entry name" value="Homeodomain-like"/>
    <property type="match status" value="2"/>
</dbReference>
<evidence type="ECO:0000313" key="7">
    <source>
        <dbReference type="EMBL" id="TWS99118.1"/>
    </source>
</evidence>
<dbReference type="OrthoDB" id="62429at2"/>
<dbReference type="Pfam" id="PF12833">
    <property type="entry name" value="HTH_18"/>
    <property type="match status" value="1"/>
</dbReference>
<dbReference type="SUPFAM" id="SSF51215">
    <property type="entry name" value="Regulatory protein AraC"/>
    <property type="match status" value="1"/>
</dbReference>
<proteinExistence type="predicted"/>
<gene>
    <name evidence="7" type="ORF">FRX57_02645</name>
</gene>
<dbReference type="InterPro" id="IPR020449">
    <property type="entry name" value="Tscrpt_reg_AraC-type_HTH"/>
</dbReference>
<feature type="domain" description="HTH araC/xylS-type" evidence="6">
    <location>
        <begin position="280"/>
        <end position="380"/>
    </location>
</feature>
<dbReference type="PANTHER" id="PTHR46796">
    <property type="entry name" value="HTH-TYPE TRANSCRIPTIONAL ACTIVATOR RHAS-RELATED"/>
    <property type="match status" value="1"/>
</dbReference>
<dbReference type="InterPro" id="IPR003313">
    <property type="entry name" value="AraC-bd"/>
</dbReference>
<dbReference type="PRINTS" id="PR00032">
    <property type="entry name" value="HTHARAC"/>
</dbReference>
<keyword evidence="8" id="KW-1185">Reference proteome</keyword>
<dbReference type="AlphaFoldDB" id="A0A5C5SG55"/>
<organism evidence="7 8">
    <name type="scientific">Streptococcus cuniculipharyngis</name>
    <dbReference type="NCBI Taxonomy" id="1562651"/>
    <lineage>
        <taxon>Bacteria</taxon>
        <taxon>Bacillati</taxon>
        <taxon>Bacillota</taxon>
        <taxon>Bacilli</taxon>
        <taxon>Lactobacillales</taxon>
        <taxon>Streptococcaceae</taxon>
        <taxon>Streptococcus</taxon>
    </lineage>
</organism>
<evidence type="ECO:0000256" key="2">
    <source>
        <dbReference type="ARBA" id="ARBA00023015"/>
    </source>
</evidence>
<dbReference type="InterPro" id="IPR037923">
    <property type="entry name" value="HTH-like"/>
</dbReference>
<evidence type="ECO:0000256" key="4">
    <source>
        <dbReference type="ARBA" id="ARBA00023159"/>
    </source>
</evidence>
<keyword evidence="1" id="KW-0963">Cytoplasm</keyword>
<dbReference type="GO" id="GO:0003700">
    <property type="term" value="F:DNA-binding transcription factor activity"/>
    <property type="evidence" value="ECO:0007669"/>
    <property type="project" value="InterPro"/>
</dbReference>
<dbReference type="Pfam" id="PF02311">
    <property type="entry name" value="AraC_binding"/>
    <property type="match status" value="1"/>
</dbReference>
<keyword evidence="4" id="KW-0010">Activator</keyword>
<dbReference type="InterPro" id="IPR050204">
    <property type="entry name" value="AraC_XylS_family_regulators"/>
</dbReference>
<accession>A0A5C5SG55</accession>
<dbReference type="RefSeq" id="WP_146566355.1">
    <property type="nucleotide sequence ID" value="NZ_VOHL01000001.1"/>
</dbReference>
<name>A0A5C5SG55_9STRE</name>
<dbReference type="EMBL" id="VOHL01000001">
    <property type="protein sequence ID" value="TWS99118.1"/>
    <property type="molecule type" value="Genomic_DNA"/>
</dbReference>
<evidence type="ECO:0000256" key="3">
    <source>
        <dbReference type="ARBA" id="ARBA00023125"/>
    </source>
</evidence>
<evidence type="ECO:0000313" key="8">
    <source>
        <dbReference type="Proteomes" id="UP000317430"/>
    </source>
</evidence>
<dbReference type="InterPro" id="IPR018060">
    <property type="entry name" value="HTH_AraC"/>
</dbReference>
<dbReference type="SUPFAM" id="SSF46689">
    <property type="entry name" value="Homeodomain-like"/>
    <property type="match status" value="1"/>
</dbReference>
<dbReference type="Proteomes" id="UP000317430">
    <property type="component" value="Unassembled WGS sequence"/>
</dbReference>
<keyword evidence="5" id="KW-0804">Transcription</keyword>
<keyword evidence="3" id="KW-0238">DNA-binding</keyword>
<reference evidence="7 8" key="1">
    <citation type="submission" date="2019-08" db="EMBL/GenBank/DDBJ databases">
        <authorList>
            <person name="Lei W."/>
        </authorList>
    </citation>
    <scope>NUCLEOTIDE SEQUENCE [LARGE SCALE GENOMIC DNA]</scope>
    <source>
        <strain evidence="7 8">CCUG 66496</strain>
    </source>
</reference>
<dbReference type="PANTHER" id="PTHR46796:SF13">
    <property type="entry name" value="HTH-TYPE TRANSCRIPTIONAL ACTIVATOR RHAS"/>
    <property type="match status" value="1"/>
</dbReference>